<dbReference type="Gene3D" id="2.60.120.10">
    <property type="entry name" value="Jelly Rolls"/>
    <property type="match status" value="1"/>
</dbReference>
<dbReference type="InterPro" id="IPR013096">
    <property type="entry name" value="Cupin_2"/>
</dbReference>
<evidence type="ECO:0000313" key="4">
    <source>
        <dbReference type="Proteomes" id="UP000248148"/>
    </source>
</evidence>
<dbReference type="AlphaFoldDB" id="A0A318TIM1"/>
<organism evidence="3 4">
    <name type="scientific">Rhodopseudomonas faecalis</name>
    <dbReference type="NCBI Taxonomy" id="99655"/>
    <lineage>
        <taxon>Bacteria</taxon>
        <taxon>Pseudomonadati</taxon>
        <taxon>Pseudomonadota</taxon>
        <taxon>Alphaproteobacteria</taxon>
        <taxon>Hyphomicrobiales</taxon>
        <taxon>Nitrobacteraceae</taxon>
        <taxon>Rhodopseudomonas</taxon>
    </lineage>
</organism>
<name>A0A318TIM1_9BRAD</name>
<dbReference type="RefSeq" id="WP_110781816.1">
    <property type="nucleotide sequence ID" value="NZ_QJTI01000019.1"/>
</dbReference>
<dbReference type="InterPro" id="IPR014710">
    <property type="entry name" value="RmlC-like_jellyroll"/>
</dbReference>
<dbReference type="Proteomes" id="UP000248148">
    <property type="component" value="Unassembled WGS sequence"/>
</dbReference>
<feature type="region of interest" description="Disordered" evidence="1">
    <location>
        <begin position="1"/>
        <end position="21"/>
    </location>
</feature>
<comment type="caution">
    <text evidence="3">The sequence shown here is derived from an EMBL/GenBank/DDBJ whole genome shotgun (WGS) entry which is preliminary data.</text>
</comment>
<feature type="domain" description="Cupin type-2" evidence="2">
    <location>
        <begin position="60"/>
        <end position="126"/>
    </location>
</feature>
<dbReference type="EMBL" id="QJTI01000019">
    <property type="protein sequence ID" value="PYF01665.1"/>
    <property type="molecule type" value="Genomic_DNA"/>
</dbReference>
<gene>
    <name evidence="3" type="ORF">BJ122_11970</name>
</gene>
<dbReference type="CDD" id="cd02222">
    <property type="entry name" value="cupin_TM1459-like"/>
    <property type="match status" value="1"/>
</dbReference>
<dbReference type="SUPFAM" id="SSF51182">
    <property type="entry name" value="RmlC-like cupins"/>
    <property type="match status" value="1"/>
</dbReference>
<dbReference type="OrthoDB" id="1551122at2"/>
<evidence type="ECO:0000256" key="1">
    <source>
        <dbReference type="SAM" id="MobiDB-lite"/>
    </source>
</evidence>
<evidence type="ECO:0000259" key="2">
    <source>
        <dbReference type="Pfam" id="PF07883"/>
    </source>
</evidence>
<proteinExistence type="predicted"/>
<reference evidence="3 4" key="1">
    <citation type="submission" date="2018-06" db="EMBL/GenBank/DDBJ databases">
        <title>Genomic Encyclopedia of Archaeal and Bacterial Type Strains, Phase II (KMG-II): from individual species to whole genera.</title>
        <authorList>
            <person name="Goeker M."/>
        </authorList>
    </citation>
    <scope>NUCLEOTIDE SEQUENCE [LARGE SCALE GENOMIC DNA]</scope>
    <source>
        <strain evidence="3 4">JCM 11668</strain>
    </source>
</reference>
<dbReference type="InterPro" id="IPR011051">
    <property type="entry name" value="RmlC_Cupin_sf"/>
</dbReference>
<accession>A0A318TIM1</accession>
<sequence length="158" mass="17474">MSDPTSKPSTQLPPLRPAAGPGRWQDVELLAYKQDAEAPFRDVTRQVLFADPKLGCEWRYFEVGAGGHSTLERHDHVHAVMIHRGRGQCLVGDQVSDVGIGDLVFIPPHSWHQFRANAGESLGFLCLVNAARDRPELPDAEQLSQLRADPAIARFLDS</sequence>
<protein>
    <recommendedName>
        <fullName evidence="2">Cupin type-2 domain-containing protein</fullName>
    </recommendedName>
</protein>
<feature type="compositionally biased region" description="Polar residues" evidence="1">
    <location>
        <begin position="1"/>
        <end position="12"/>
    </location>
</feature>
<dbReference type="Pfam" id="PF07883">
    <property type="entry name" value="Cupin_2"/>
    <property type="match status" value="1"/>
</dbReference>
<keyword evidence="4" id="KW-1185">Reference proteome</keyword>
<evidence type="ECO:0000313" key="3">
    <source>
        <dbReference type="EMBL" id="PYF01665.1"/>
    </source>
</evidence>